<evidence type="ECO:0000256" key="2">
    <source>
        <dbReference type="SAM" id="MobiDB-lite"/>
    </source>
</evidence>
<sequence>MVKVDRRSKKTAEEEDASSSSGSSGSSYEWVTDSEASDEEVTDAMVEASLAKTLLSMIPFTAAYREANEAMFELNDIKGMHAEVARCKELKELLDQGLHDEGLAEMMADTTMDFHQFNATKYQMRQEGLWNYETMRQKTKRLEKEAKEQGLTTGATSGVESHVRKKLMIRRIFDEQRKYELKNMVIDFGQEINWHGSTNVGDNEDEGGGAKRDKKHQGCKWRGENDEGVDHMCNNAKLQHPWRTYKDEFGAEVPEQISFCHYHAKFCLDPNKNHGDHLVKIKEPNEYALCNECFVQKVKRPPPHLPKFRIPGVNKAGRNVQGLSKLGGKKTENADALNEDTVCDWKPNRAIIAERGLSCLNKVFRNPDTRALCKQCGWHLEECAMVHKDADASKKRIAIPNEFGLCVAHYVSKFGKPPPKHNLPFPGMEKRVKEEEKIMTIEEELSHPLRPPGAPEMEDPPAIYIPSIPPKGVQQKMKKYLLLRKQNVKIEASGNSMATRIQKNYRMYWCQCEADRIRRQRLALKRHYAAVSIQKIARRYIQKEEVEEIKKNTVAAVNLVIRLCRGMLARKAVKRKKVAKVLQRGGLRAVANALMYAVKSTLEVRHEHEHEEWGHLTLQRYAKGFVTRLRVRQRKAQVLRETWASVILQKKYRGRIGRRRFDHLSRMHAWKTANATVLQATIRRSLAVAFVKRRRREWNAAALVMQRFALVFIARCRVYYERQSIQLFWDWLAPTLPKKAFDTLLPKTFYGTRTFTIKSGSLAGMSMTERSDHFKTLEEEASLKEDLERLALHPEESKDESVPGESFFRKYDPDACGQVSRIDFSSALQDMWDNAGCPLLVSEQTALTNRFDHHNDGWIDYHRFLRFAKRHQKPCAVHGRLICADCISYGQCVKHGFVICSKFHPQIASPNVCTCGAYITAHEMVPEPNLDEEYAHGVITKDQMDNIFKKEKRPDLEKPARIGKGKTLNEVLNLTRYDIEKDMRLANVGKSNVPVAMAMAQNGGITMQQILNAPPPNPPPPPKKHFQPSSSFPEVPMLPTHKHKESNRSLLLRTGKMSDIHDEYEEKEEDMHPARIRAKTEEMIKAFEPHDKLLVDRQEHHVEKDVHALPNRDQHFHSIKHQQYENLNHMVKSQHAPHYTESVKMIHHENHLVSYANETFKKREQSLTELEKGFKITNPIPLISDGELRLTTKAVDLYLHIFNKVRDEKLKLIEDDIAFVNFCFNFIVFLERHWRKLCKDIRTGKLNKHLPISKAKRTEMESSMLPNPKRAKLLEESLRKLGFHDRASGTKATSKTVNEDEDRQKKKFKKHVIAKIKENEQPMSAREHRLPMNMGIPPDENSYVSGPITDKERKKMRKSELASKTLGVVAAERHMLDVANEEKTVQIVDDADSLGGADSLHSFTSNLSSSTTKSKTFNFSKTGSRFSKVSDKSDNESLSSQFNITDQMRKMTLRDYFTLSLDYDETADAMNTKFPSKLIRRASESDLRPMSMQNLFRTGHIIRKLPRPVPDEIIHQPQRTVKGFICGFPGCGQVFMSATSVAAHQKQHQLRSRLGVSTPMTDQYLQSVFPSDIPWKVSKNKIVGNAAPYVCPVAGCSKTYPNPESVKKHILMGHSKSDVQKFITTHLKKQNLQVEFFGNFRLVPPFAPPDGVPTLLCPHHAPLNPKCPICLDVISARGPVPPIKFYQSVKSIISNDDKQKTAVTFDVNEFERGPLIIPRHGGRKLKYAQLKAVCCDTLGHNFAAVCCFYSYAELKNMGFSGWTEFGEDAIDRDNELFMETEVSWVRLESLKGSCYTLCCERDEYKKRRLMGELPKEAGGGKREAKFCRYTFNRIDLTVGPKRVYKGKGGTDGKGNKYSKMMAEAGLW</sequence>
<feature type="region of interest" description="Disordered" evidence="2">
    <location>
        <begin position="1"/>
        <end position="38"/>
    </location>
</feature>
<reference evidence="5" key="1">
    <citation type="journal article" date="2023" name="Commun. Biol.">
        <title>Genome analysis of Parmales, the sister group of diatoms, reveals the evolutionary specialization of diatoms from phago-mixotrophs to photoautotrophs.</title>
        <authorList>
            <person name="Ban H."/>
            <person name="Sato S."/>
            <person name="Yoshikawa S."/>
            <person name="Yamada K."/>
            <person name="Nakamura Y."/>
            <person name="Ichinomiya M."/>
            <person name="Sato N."/>
            <person name="Blanc-Mathieu R."/>
            <person name="Endo H."/>
            <person name="Kuwata A."/>
            <person name="Ogata H."/>
        </authorList>
    </citation>
    <scope>NUCLEOTIDE SEQUENCE [LARGE SCALE GENOMIC DNA]</scope>
    <source>
        <strain evidence="5">NIES 3701</strain>
    </source>
</reference>
<keyword evidence="5" id="KW-1185">Reference proteome</keyword>
<comment type="caution">
    <text evidence="4">The sequence shown here is derived from an EMBL/GenBank/DDBJ whole genome shotgun (WGS) entry which is preliminary data.</text>
</comment>
<evidence type="ECO:0000313" key="5">
    <source>
        <dbReference type="Proteomes" id="UP001165085"/>
    </source>
</evidence>
<feature type="region of interest" description="Disordered" evidence="2">
    <location>
        <begin position="1010"/>
        <end position="1045"/>
    </location>
</feature>
<feature type="compositionally biased region" description="Low complexity" evidence="2">
    <location>
        <begin position="18"/>
        <end position="27"/>
    </location>
</feature>
<dbReference type="InterPro" id="IPR011992">
    <property type="entry name" value="EF-hand-dom_pair"/>
</dbReference>
<dbReference type="InterPro" id="IPR013087">
    <property type="entry name" value="Znf_C2H2_type"/>
</dbReference>
<feature type="domain" description="C2H2-type" evidence="3">
    <location>
        <begin position="1524"/>
        <end position="1548"/>
    </location>
</feature>
<accession>A0A9W7ATS4</accession>
<evidence type="ECO:0000313" key="4">
    <source>
        <dbReference type="EMBL" id="GMH74948.1"/>
    </source>
</evidence>
<organism evidence="4 5">
    <name type="scientific">Triparma strigata</name>
    <dbReference type="NCBI Taxonomy" id="1606541"/>
    <lineage>
        <taxon>Eukaryota</taxon>
        <taxon>Sar</taxon>
        <taxon>Stramenopiles</taxon>
        <taxon>Ochrophyta</taxon>
        <taxon>Bolidophyceae</taxon>
        <taxon>Parmales</taxon>
        <taxon>Triparmaceae</taxon>
        <taxon>Triparma</taxon>
    </lineage>
</organism>
<dbReference type="EMBL" id="BRXY01000184">
    <property type="protein sequence ID" value="GMH74948.1"/>
    <property type="molecule type" value="Genomic_DNA"/>
</dbReference>
<proteinExistence type="predicted"/>
<dbReference type="Proteomes" id="UP001165085">
    <property type="component" value="Unassembled WGS sequence"/>
</dbReference>
<dbReference type="PROSITE" id="PS50096">
    <property type="entry name" value="IQ"/>
    <property type="match status" value="2"/>
</dbReference>
<evidence type="ECO:0000256" key="1">
    <source>
        <dbReference type="PROSITE-ProRule" id="PRU00042"/>
    </source>
</evidence>
<dbReference type="SUPFAM" id="SSF47473">
    <property type="entry name" value="EF-hand"/>
    <property type="match status" value="1"/>
</dbReference>
<dbReference type="GO" id="GO:0008270">
    <property type="term" value="F:zinc ion binding"/>
    <property type="evidence" value="ECO:0007669"/>
    <property type="project" value="UniProtKB-KW"/>
</dbReference>
<keyword evidence="1" id="KW-0863">Zinc-finger</keyword>
<name>A0A9W7ATS4_9STRA</name>
<dbReference type="Gene3D" id="1.10.238.10">
    <property type="entry name" value="EF-hand"/>
    <property type="match status" value="1"/>
</dbReference>
<evidence type="ECO:0000259" key="3">
    <source>
        <dbReference type="PROSITE" id="PS50157"/>
    </source>
</evidence>
<keyword evidence="1" id="KW-0862">Zinc</keyword>
<gene>
    <name evidence="4" type="ORF">TrST_g8484</name>
</gene>
<dbReference type="InterPro" id="IPR000048">
    <property type="entry name" value="IQ_motif_EF-hand-BS"/>
</dbReference>
<dbReference type="OrthoDB" id="188021at2759"/>
<dbReference type="SMART" id="SM00355">
    <property type="entry name" value="ZnF_C2H2"/>
    <property type="match status" value="2"/>
</dbReference>
<dbReference type="PROSITE" id="PS00028">
    <property type="entry name" value="ZINC_FINGER_C2H2_1"/>
    <property type="match status" value="2"/>
</dbReference>
<dbReference type="Gene3D" id="3.30.160.60">
    <property type="entry name" value="Classic Zinc Finger"/>
    <property type="match status" value="1"/>
</dbReference>
<dbReference type="SMART" id="SM00015">
    <property type="entry name" value="IQ"/>
    <property type="match status" value="7"/>
</dbReference>
<dbReference type="Pfam" id="PF03321">
    <property type="entry name" value="GH3"/>
    <property type="match status" value="1"/>
</dbReference>
<keyword evidence="1" id="KW-0479">Metal-binding</keyword>
<feature type="region of interest" description="Disordered" evidence="2">
    <location>
        <begin position="197"/>
        <end position="219"/>
    </location>
</feature>
<protein>
    <recommendedName>
        <fullName evidence="3">C2H2-type domain-containing protein</fullName>
    </recommendedName>
</protein>
<dbReference type="PROSITE" id="PS50157">
    <property type="entry name" value="ZINC_FINGER_C2H2_2"/>
    <property type="match status" value="1"/>
</dbReference>